<organism evidence="9 10">
    <name type="scientific">Geranomyces variabilis</name>
    <dbReference type="NCBI Taxonomy" id="109894"/>
    <lineage>
        <taxon>Eukaryota</taxon>
        <taxon>Fungi</taxon>
        <taxon>Fungi incertae sedis</taxon>
        <taxon>Chytridiomycota</taxon>
        <taxon>Chytridiomycota incertae sedis</taxon>
        <taxon>Chytridiomycetes</taxon>
        <taxon>Spizellomycetales</taxon>
        <taxon>Powellomycetaceae</taxon>
        <taxon>Geranomyces</taxon>
    </lineage>
</organism>
<feature type="repeat" description="WD" evidence="7">
    <location>
        <begin position="110"/>
        <end position="142"/>
    </location>
</feature>
<feature type="domain" description="NLE" evidence="8">
    <location>
        <begin position="21"/>
        <end position="83"/>
    </location>
</feature>
<evidence type="ECO:0000256" key="4">
    <source>
        <dbReference type="ARBA" id="ARBA00022737"/>
    </source>
</evidence>
<evidence type="ECO:0000256" key="6">
    <source>
        <dbReference type="HAMAP-Rule" id="MF_03029"/>
    </source>
</evidence>
<dbReference type="AlphaFoldDB" id="A0AAD5TFX5"/>
<feature type="repeat" description="WD" evidence="7">
    <location>
        <begin position="205"/>
        <end position="246"/>
    </location>
</feature>
<proteinExistence type="inferred from homology"/>
<dbReference type="GO" id="GO:0000463">
    <property type="term" value="P:maturation of LSU-rRNA from tricistronic rRNA transcript (SSU-rRNA, 5.8S rRNA, LSU-rRNA)"/>
    <property type="evidence" value="ECO:0007669"/>
    <property type="project" value="UniProtKB-UniRule"/>
</dbReference>
<dbReference type="Pfam" id="PF08154">
    <property type="entry name" value="NLE"/>
    <property type="match status" value="1"/>
</dbReference>
<evidence type="ECO:0000256" key="2">
    <source>
        <dbReference type="ARBA" id="ARBA00022552"/>
    </source>
</evidence>
<dbReference type="PROSITE" id="PS50082">
    <property type="entry name" value="WD_REPEATS_2"/>
    <property type="match status" value="5"/>
</dbReference>
<evidence type="ECO:0000256" key="5">
    <source>
        <dbReference type="ARBA" id="ARBA00023242"/>
    </source>
</evidence>
<keyword evidence="3 7" id="KW-0853">WD repeat</keyword>
<comment type="similarity">
    <text evidence="6">Belongs to the WD repeat WDR12/YTM1 family.</text>
</comment>
<name>A0AAD5TFX5_9FUNG</name>
<evidence type="ECO:0000256" key="3">
    <source>
        <dbReference type="ARBA" id="ARBA00022574"/>
    </source>
</evidence>
<reference evidence="9" key="1">
    <citation type="submission" date="2020-05" db="EMBL/GenBank/DDBJ databases">
        <title>Phylogenomic resolution of chytrid fungi.</title>
        <authorList>
            <person name="Stajich J.E."/>
            <person name="Amses K."/>
            <person name="Simmons R."/>
            <person name="Seto K."/>
            <person name="Myers J."/>
            <person name="Bonds A."/>
            <person name="Quandt C.A."/>
            <person name="Barry K."/>
            <person name="Liu P."/>
            <person name="Grigoriev I."/>
            <person name="Longcore J.E."/>
            <person name="James T.Y."/>
        </authorList>
    </citation>
    <scope>NUCLEOTIDE SEQUENCE</scope>
    <source>
        <strain evidence="9">JEL0379</strain>
    </source>
</reference>
<keyword evidence="1 6" id="KW-0690">Ribosome biogenesis</keyword>
<dbReference type="InterPro" id="IPR019775">
    <property type="entry name" value="WD40_repeat_CS"/>
</dbReference>
<comment type="function">
    <text evidence="6">Component of the NOP7 complex, which is required for maturation of the 25S and 5.8S ribosomal RNAs and formation of the 60S ribosome.</text>
</comment>
<evidence type="ECO:0000256" key="7">
    <source>
        <dbReference type="PROSITE-ProRule" id="PRU00221"/>
    </source>
</evidence>
<dbReference type="PROSITE" id="PS50294">
    <property type="entry name" value="WD_REPEATS_REGION"/>
    <property type="match status" value="4"/>
</dbReference>
<keyword evidence="4" id="KW-0677">Repeat</keyword>
<dbReference type="CDD" id="cd00200">
    <property type="entry name" value="WD40"/>
    <property type="match status" value="1"/>
</dbReference>
<dbReference type="InterPro" id="IPR036322">
    <property type="entry name" value="WD40_repeat_dom_sf"/>
</dbReference>
<dbReference type="SUPFAM" id="SSF50978">
    <property type="entry name" value="WD40 repeat-like"/>
    <property type="match status" value="1"/>
</dbReference>
<dbReference type="GO" id="GO:0000466">
    <property type="term" value="P:maturation of 5.8S rRNA from tricistronic rRNA transcript (SSU-rRNA, 5.8S rRNA, LSU-rRNA)"/>
    <property type="evidence" value="ECO:0007669"/>
    <property type="project" value="UniProtKB-UniRule"/>
</dbReference>
<dbReference type="PROSITE" id="PS00678">
    <property type="entry name" value="WD_REPEATS_1"/>
    <property type="match status" value="1"/>
</dbReference>
<dbReference type="PRINTS" id="PR00320">
    <property type="entry name" value="GPROTEINBRPT"/>
</dbReference>
<keyword evidence="5 6" id="KW-0539">Nucleus</keyword>
<dbReference type="GO" id="GO:0005730">
    <property type="term" value="C:nucleolus"/>
    <property type="evidence" value="ECO:0007669"/>
    <property type="project" value="UniProtKB-SubCell"/>
</dbReference>
<dbReference type="GO" id="GO:0030687">
    <property type="term" value="C:preribosome, large subunit precursor"/>
    <property type="evidence" value="ECO:0007669"/>
    <property type="project" value="UniProtKB-UniRule"/>
</dbReference>
<comment type="subcellular location">
    <subcellularLocation>
        <location evidence="6">Nucleus</location>
        <location evidence="6">Nucleolus</location>
    </subcellularLocation>
    <subcellularLocation>
        <location evidence="6">Nucleus</location>
        <location evidence="6">Nucleoplasm</location>
    </subcellularLocation>
</comment>
<comment type="caution">
    <text evidence="9">The sequence shown here is derived from an EMBL/GenBank/DDBJ whole genome shotgun (WGS) entry which is preliminary data.</text>
</comment>
<dbReference type="GO" id="GO:0043021">
    <property type="term" value="F:ribonucleoprotein complex binding"/>
    <property type="evidence" value="ECO:0007669"/>
    <property type="project" value="UniProtKB-UniRule"/>
</dbReference>
<dbReference type="SMART" id="SM00320">
    <property type="entry name" value="WD40"/>
    <property type="match status" value="7"/>
</dbReference>
<gene>
    <name evidence="6" type="primary">YTM1</name>
    <name evidence="9" type="ORF">HDU87_006135</name>
</gene>
<dbReference type="InterPro" id="IPR020472">
    <property type="entry name" value="WD40_PAC1"/>
</dbReference>
<feature type="repeat" description="WD" evidence="7">
    <location>
        <begin position="274"/>
        <end position="318"/>
    </location>
</feature>
<dbReference type="InterPro" id="IPR001680">
    <property type="entry name" value="WD40_rpt"/>
</dbReference>
<dbReference type="Proteomes" id="UP001212152">
    <property type="component" value="Unassembled WGS sequence"/>
</dbReference>
<dbReference type="PANTHER" id="PTHR19855">
    <property type="entry name" value="WD40 REPEAT PROTEIN 12, 37"/>
    <property type="match status" value="1"/>
</dbReference>
<sequence>MSPVHDSNAAGSAPPKGDAQVQVRFRTRQSQHAVADTAILVPAKLRRYGLSEIINHLLESEKPIPFNFLIDGKFLQTSLNAYLEANALSTENVLDIEYVQATLPPTEAATFEHDEWISSVEGHPVASLVLTGSYDSQARVWDRSGTCKAVLKGHEGAVKAVAWIPLREATGTKHRFLTGGQDHKIFGWEYTNEAAAATTRIAYECVGHTGSVDALAAHRNGLQFASASYDGSVLIWSTDPTDVEEAEPRKRRKVPGLSSAETGGIALKRAIKRLTGHVGAVSTLTYEQSSDTSAALYTGGWDHSVRIWDVESSTNTATMNCEKVILDMDHSALSKLIVSGHTDNFIRLWDPRADDGLVVKLKFGSHTNWVSSVKWSPTSAYAFASCSYDSTVKVWDIRSTTPLYTLSGGDVAKDEKVFAVDWVGDYIFSGGEDAQLRSFSCNV</sequence>
<accession>A0AAD5TFX5</accession>
<evidence type="ECO:0000313" key="10">
    <source>
        <dbReference type="Proteomes" id="UP001212152"/>
    </source>
</evidence>
<dbReference type="InterPro" id="IPR015943">
    <property type="entry name" value="WD40/YVTN_repeat-like_dom_sf"/>
</dbReference>
<dbReference type="InterPro" id="IPR012972">
    <property type="entry name" value="NLE"/>
</dbReference>
<feature type="repeat" description="WD" evidence="7">
    <location>
        <begin position="151"/>
        <end position="198"/>
    </location>
</feature>
<dbReference type="EMBL" id="JADGJQ010000051">
    <property type="protein sequence ID" value="KAJ3175472.1"/>
    <property type="molecule type" value="Genomic_DNA"/>
</dbReference>
<dbReference type="Pfam" id="PF00400">
    <property type="entry name" value="WD40"/>
    <property type="match status" value="6"/>
</dbReference>
<protein>
    <recommendedName>
        <fullName evidence="6">Ribosome biogenesis protein YTM1</fullName>
    </recommendedName>
</protein>
<evidence type="ECO:0000313" key="9">
    <source>
        <dbReference type="EMBL" id="KAJ3175472.1"/>
    </source>
</evidence>
<evidence type="ECO:0000259" key="8">
    <source>
        <dbReference type="Pfam" id="PF08154"/>
    </source>
</evidence>
<evidence type="ECO:0000256" key="1">
    <source>
        <dbReference type="ARBA" id="ARBA00022517"/>
    </source>
</evidence>
<comment type="subunit">
    <text evidence="6">Component of the NOP7 complex, composed of ERB1, NOP7 and YTM1. Within the NOP7 complex ERB1 appears to interact directly with NOP7 and YTM1. The NOP7 complex also associates with the 66S pre-ribosome.</text>
</comment>
<dbReference type="Gene3D" id="2.130.10.10">
    <property type="entry name" value="YVTN repeat-like/Quinoprotein amine dehydrogenase"/>
    <property type="match status" value="1"/>
</dbReference>
<dbReference type="PANTHER" id="PTHR19855:SF11">
    <property type="entry name" value="RIBOSOME BIOGENESIS PROTEIN WDR12"/>
    <property type="match status" value="1"/>
</dbReference>
<dbReference type="HAMAP" id="MF_03029">
    <property type="entry name" value="WDR12"/>
    <property type="match status" value="1"/>
</dbReference>
<keyword evidence="2 6" id="KW-0698">rRNA processing</keyword>
<dbReference type="GO" id="GO:0005654">
    <property type="term" value="C:nucleoplasm"/>
    <property type="evidence" value="ECO:0007669"/>
    <property type="project" value="UniProtKB-SubCell"/>
</dbReference>
<keyword evidence="10" id="KW-1185">Reference proteome</keyword>
<dbReference type="InterPro" id="IPR028599">
    <property type="entry name" value="WDR12/Ytm1"/>
</dbReference>
<feature type="repeat" description="WD" evidence="7">
    <location>
        <begin position="363"/>
        <end position="405"/>
    </location>
</feature>